<reference evidence="1" key="1">
    <citation type="submission" date="2022-03" db="EMBL/GenBank/DDBJ databases">
        <title>Genome Sequence of a New Salmonella enterica Strain (Salmonella Abeokuta) isolated from Poultry Feed in Nigeria.</title>
        <authorList>
            <person name="Fagbamila I."/>
            <person name="Barco L."/>
            <person name="Monorella C."/>
            <person name="Beld M.V.D."/>
            <person name="Mooijman K."/>
            <person name="Hernandez-Segura A."/>
            <person name="Orsini M."/>
            <person name="Ajayi O."/>
            <person name="Ngulukun S."/>
            <person name="Jambalang A.-R."/>
            <person name="Sati N."/>
            <person name="Emmennaa P."/>
            <person name="Ankeli P."/>
            <person name="Muhammad M."/>
        </authorList>
    </citation>
    <scope>NUCLEOTIDE SEQUENCE</scope>
    <source>
        <strain evidence="1">OG19FER4</strain>
    </source>
</reference>
<organism evidence="1">
    <name type="scientific">Salmonella enterica subsp. enterica serovar Abeokuta</name>
    <dbReference type="NCBI Taxonomy" id="2926665"/>
    <lineage>
        <taxon>Bacteria</taxon>
        <taxon>Pseudomonadati</taxon>
        <taxon>Pseudomonadota</taxon>
        <taxon>Gammaproteobacteria</taxon>
        <taxon>Enterobacterales</taxon>
        <taxon>Enterobacteriaceae</taxon>
        <taxon>Salmonella</taxon>
    </lineage>
</organism>
<evidence type="ECO:0000313" key="1">
    <source>
        <dbReference type="EMBL" id="UNO32302.1"/>
    </source>
</evidence>
<name>A0A8T9IEP2_SALET</name>
<gene>
    <name evidence="1" type="ORF">MOV10_14260</name>
</gene>
<dbReference type="EMBL" id="CP093445">
    <property type="protein sequence ID" value="UNO32302.1"/>
    <property type="molecule type" value="Genomic_DNA"/>
</dbReference>
<dbReference type="RefSeq" id="WP_242105147.1">
    <property type="nucleotide sequence ID" value="NZ_CP093445.1"/>
</dbReference>
<proteinExistence type="predicted"/>
<dbReference type="AlphaFoldDB" id="A0A8T9IEP2"/>
<protein>
    <submittedName>
        <fullName evidence="1">ParB/RepB/Spo0J family partition protein</fullName>
    </submittedName>
</protein>
<sequence length="209" mass="23113">MEPGEFARLVDNIKKDGALTSTPVVYRGVVLSGNHRVQASVKAGLETIAVINVLSELSDDEQKAIQLSHNSINGKDDKNILRELFDSIESLDMKLYSGLTDDDFKISDIEVESLSFIQPSYEDMVIAFLPEEKALFVEALEKIGKKAKDKLILAGSHTDFNNVFQAVITTKSQLNIINTAEAFKAMSQLAMEKLKEMEDGETEETDQPG</sequence>
<accession>A0A8T9IEP2</accession>